<evidence type="ECO:0000313" key="2">
    <source>
        <dbReference type="EMBL" id="KAK4387547.1"/>
    </source>
</evidence>
<dbReference type="AlphaFoldDB" id="A0AAE1W6A2"/>
<accession>A0AAE1W6A2</accession>
<feature type="region of interest" description="Disordered" evidence="1">
    <location>
        <begin position="85"/>
        <end position="107"/>
    </location>
</feature>
<comment type="caution">
    <text evidence="2">The sequence shown here is derived from an EMBL/GenBank/DDBJ whole genome shotgun (WGS) entry which is preliminary data.</text>
</comment>
<reference evidence="2" key="1">
    <citation type="submission" date="2020-06" db="EMBL/GenBank/DDBJ databases">
        <authorList>
            <person name="Li T."/>
            <person name="Hu X."/>
            <person name="Zhang T."/>
            <person name="Song X."/>
            <person name="Zhang H."/>
            <person name="Dai N."/>
            <person name="Sheng W."/>
            <person name="Hou X."/>
            <person name="Wei L."/>
        </authorList>
    </citation>
    <scope>NUCLEOTIDE SEQUENCE</scope>
    <source>
        <strain evidence="2">K16</strain>
        <tissue evidence="2">Leaf</tissue>
    </source>
</reference>
<name>A0AAE1W6A2_9LAMI</name>
<dbReference type="EMBL" id="JACGWL010000014">
    <property type="protein sequence ID" value="KAK4387547.1"/>
    <property type="molecule type" value="Genomic_DNA"/>
</dbReference>
<proteinExistence type="predicted"/>
<evidence type="ECO:0000313" key="3">
    <source>
        <dbReference type="Proteomes" id="UP001289374"/>
    </source>
</evidence>
<organism evidence="2 3">
    <name type="scientific">Sesamum angolense</name>
    <dbReference type="NCBI Taxonomy" id="2727404"/>
    <lineage>
        <taxon>Eukaryota</taxon>
        <taxon>Viridiplantae</taxon>
        <taxon>Streptophyta</taxon>
        <taxon>Embryophyta</taxon>
        <taxon>Tracheophyta</taxon>
        <taxon>Spermatophyta</taxon>
        <taxon>Magnoliopsida</taxon>
        <taxon>eudicotyledons</taxon>
        <taxon>Gunneridae</taxon>
        <taxon>Pentapetalae</taxon>
        <taxon>asterids</taxon>
        <taxon>lamiids</taxon>
        <taxon>Lamiales</taxon>
        <taxon>Pedaliaceae</taxon>
        <taxon>Sesamum</taxon>
    </lineage>
</organism>
<keyword evidence="3" id="KW-1185">Reference proteome</keyword>
<evidence type="ECO:0000256" key="1">
    <source>
        <dbReference type="SAM" id="MobiDB-lite"/>
    </source>
</evidence>
<reference evidence="2" key="2">
    <citation type="journal article" date="2024" name="Plant">
        <title>Genomic evolution and insights into agronomic trait innovations of Sesamum species.</title>
        <authorList>
            <person name="Miao H."/>
            <person name="Wang L."/>
            <person name="Qu L."/>
            <person name="Liu H."/>
            <person name="Sun Y."/>
            <person name="Le M."/>
            <person name="Wang Q."/>
            <person name="Wei S."/>
            <person name="Zheng Y."/>
            <person name="Lin W."/>
            <person name="Duan Y."/>
            <person name="Cao H."/>
            <person name="Xiong S."/>
            <person name="Wang X."/>
            <person name="Wei L."/>
            <person name="Li C."/>
            <person name="Ma Q."/>
            <person name="Ju M."/>
            <person name="Zhao R."/>
            <person name="Li G."/>
            <person name="Mu C."/>
            <person name="Tian Q."/>
            <person name="Mei H."/>
            <person name="Zhang T."/>
            <person name="Gao T."/>
            <person name="Zhang H."/>
        </authorList>
    </citation>
    <scope>NUCLEOTIDE SEQUENCE</scope>
    <source>
        <strain evidence="2">K16</strain>
    </source>
</reference>
<feature type="compositionally biased region" description="Polar residues" evidence="1">
    <location>
        <begin position="85"/>
        <end position="97"/>
    </location>
</feature>
<protein>
    <submittedName>
        <fullName evidence="2">Uncharacterized protein</fullName>
    </submittedName>
</protein>
<dbReference type="Proteomes" id="UP001289374">
    <property type="component" value="Unassembled WGS sequence"/>
</dbReference>
<sequence>MTSAIHSPVIRSPTSLTFRHWAGVSPHTWSYDFAATSVFGKQSPGPGHCDPLCEEAPLSRSYGAILSYDWPSHQEMQELLLSKEVPSTTANNSATKNAKQERKKGGGRCKKVAARAYSRAAMAEFISAISASGATDISFTSSNTVHLGFSSAELIFYTLNIANRHKTKSPWCSTAINGIPATIFPNTSKTPETTLYENI</sequence>
<gene>
    <name evidence="2" type="ORF">Sango_2361300</name>
</gene>